<dbReference type="EMBL" id="VIIS01001929">
    <property type="protein sequence ID" value="KAF0290808.1"/>
    <property type="molecule type" value="Genomic_DNA"/>
</dbReference>
<keyword evidence="2" id="KW-0812">Transmembrane</keyword>
<organism evidence="3 4">
    <name type="scientific">Amphibalanus amphitrite</name>
    <name type="common">Striped barnacle</name>
    <name type="synonym">Balanus amphitrite</name>
    <dbReference type="NCBI Taxonomy" id="1232801"/>
    <lineage>
        <taxon>Eukaryota</taxon>
        <taxon>Metazoa</taxon>
        <taxon>Ecdysozoa</taxon>
        <taxon>Arthropoda</taxon>
        <taxon>Crustacea</taxon>
        <taxon>Multicrustacea</taxon>
        <taxon>Cirripedia</taxon>
        <taxon>Thoracica</taxon>
        <taxon>Thoracicalcarea</taxon>
        <taxon>Balanomorpha</taxon>
        <taxon>Balanoidea</taxon>
        <taxon>Balanidae</taxon>
        <taxon>Amphibalaninae</taxon>
        <taxon>Amphibalanus</taxon>
    </lineage>
</organism>
<dbReference type="AlphaFoldDB" id="A0A6A4VKB8"/>
<keyword evidence="2" id="KW-1133">Transmembrane helix</keyword>
<comment type="caution">
    <text evidence="3">The sequence shown here is derived from an EMBL/GenBank/DDBJ whole genome shotgun (WGS) entry which is preliminary data.</text>
</comment>
<sequence length="237" mass="24543">MASDLSPGLLRETFQICHERHMKQLQGFLAPSGPTASPSPFVPTDWTRSYSVTAGLCALFLAMCAVIIVLRIMSKRNEPQSQNRVSVATVPVPDSEPPPYDVVVRLPPSYISREPPPYCEIDVDKYPSPLICPRVPGNVRSVAGSSASLDTEGSTSSGASSSDRQRDSCGDLEAASGDQTAESHANASSAAAGASPGAVASSCDSAAAATPSCDVAVVSEVRDVSNATSRGGEGTSR</sequence>
<name>A0A6A4VKB8_AMPAM</name>
<evidence type="ECO:0000256" key="2">
    <source>
        <dbReference type="SAM" id="Phobius"/>
    </source>
</evidence>
<evidence type="ECO:0000313" key="3">
    <source>
        <dbReference type="EMBL" id="KAF0290808.1"/>
    </source>
</evidence>
<keyword evidence="2" id="KW-0472">Membrane</keyword>
<dbReference type="Proteomes" id="UP000440578">
    <property type="component" value="Unassembled WGS sequence"/>
</dbReference>
<reference evidence="3 4" key="1">
    <citation type="submission" date="2019-07" db="EMBL/GenBank/DDBJ databases">
        <title>Draft genome assembly of a fouling barnacle, Amphibalanus amphitrite (Darwin, 1854): The first reference genome for Thecostraca.</title>
        <authorList>
            <person name="Kim W."/>
        </authorList>
    </citation>
    <scope>NUCLEOTIDE SEQUENCE [LARGE SCALE GENOMIC DNA]</scope>
    <source>
        <strain evidence="3">SNU_AA5</strain>
        <tissue evidence="3">Soma without cirri and trophi</tissue>
    </source>
</reference>
<feature type="transmembrane region" description="Helical" evidence="2">
    <location>
        <begin position="50"/>
        <end position="70"/>
    </location>
</feature>
<evidence type="ECO:0008006" key="5">
    <source>
        <dbReference type="Google" id="ProtNLM"/>
    </source>
</evidence>
<proteinExistence type="predicted"/>
<evidence type="ECO:0000256" key="1">
    <source>
        <dbReference type="SAM" id="MobiDB-lite"/>
    </source>
</evidence>
<gene>
    <name evidence="3" type="ORF">FJT64_011006</name>
</gene>
<protein>
    <recommendedName>
        <fullName evidence="5">Transmembrane protein</fullName>
    </recommendedName>
</protein>
<feature type="compositionally biased region" description="Low complexity" evidence="1">
    <location>
        <begin position="182"/>
        <end position="201"/>
    </location>
</feature>
<evidence type="ECO:0000313" key="4">
    <source>
        <dbReference type="Proteomes" id="UP000440578"/>
    </source>
</evidence>
<accession>A0A6A4VKB8</accession>
<feature type="compositionally biased region" description="Low complexity" evidence="1">
    <location>
        <begin position="153"/>
        <end position="162"/>
    </location>
</feature>
<keyword evidence="4" id="KW-1185">Reference proteome</keyword>
<feature type="compositionally biased region" description="Polar residues" evidence="1">
    <location>
        <begin position="143"/>
        <end position="152"/>
    </location>
</feature>
<feature type="region of interest" description="Disordered" evidence="1">
    <location>
        <begin position="142"/>
        <end position="201"/>
    </location>
</feature>